<keyword evidence="4" id="KW-0689">Ribosomal protein</keyword>
<evidence type="ECO:0000256" key="11">
    <source>
        <dbReference type="ARBA" id="ARBA00035184"/>
    </source>
</evidence>
<dbReference type="InterPro" id="IPR043035">
    <property type="entry name" value="Ribosomal_mL64_sf"/>
</dbReference>
<protein>
    <recommendedName>
        <fullName evidence="11">Large ribosomal subunit protein mL64</fullName>
    </recommendedName>
    <alternativeName>
        <fullName evidence="10">39S ribosomal protein L59, mitochondrial</fullName>
    </alternativeName>
    <alternativeName>
        <fullName evidence="12">Growth arrest and DNA damage-inducible proteins-interacting protein 1</fullName>
    </alternativeName>
</protein>
<keyword evidence="15" id="KW-1185">Reference proteome</keyword>
<evidence type="ECO:0000256" key="13">
    <source>
        <dbReference type="ARBA" id="ARBA00060144"/>
    </source>
</evidence>
<evidence type="ECO:0000256" key="7">
    <source>
        <dbReference type="ARBA" id="ARBA00023242"/>
    </source>
</evidence>
<dbReference type="PANTHER" id="PTHR31761:SF1">
    <property type="entry name" value="LARGE RIBOSOMAL SUBUNIT PROTEIN ML64"/>
    <property type="match status" value="1"/>
</dbReference>
<dbReference type="PANTHER" id="PTHR31761">
    <property type="entry name" value="GROWTH ARREST AND DNA DAMAGE-INDUCIBLE PROTEINS-INTERACTING PROTEIN 1 GADD45GIP1"/>
    <property type="match status" value="1"/>
</dbReference>
<organism evidence="15 16">
    <name type="scientific">Setaria digitata</name>
    <dbReference type="NCBI Taxonomy" id="48799"/>
    <lineage>
        <taxon>Eukaryota</taxon>
        <taxon>Metazoa</taxon>
        <taxon>Ecdysozoa</taxon>
        <taxon>Nematoda</taxon>
        <taxon>Chromadorea</taxon>
        <taxon>Rhabditida</taxon>
        <taxon>Spirurina</taxon>
        <taxon>Spiruromorpha</taxon>
        <taxon>Filarioidea</taxon>
        <taxon>Setariidae</taxon>
        <taxon>Setaria</taxon>
    </lineage>
</organism>
<comment type="similarity">
    <text evidence="3">Belongs to the mitochondrion-specific ribosomal protein mL64 family.</text>
</comment>
<evidence type="ECO:0000313" key="16">
    <source>
        <dbReference type="WBParaSite" id="sdigi.contig91.g4100.t1"/>
    </source>
</evidence>
<evidence type="ECO:0000256" key="1">
    <source>
        <dbReference type="ARBA" id="ARBA00004123"/>
    </source>
</evidence>
<dbReference type="GO" id="GO:0005634">
    <property type="term" value="C:nucleus"/>
    <property type="evidence" value="ECO:0007669"/>
    <property type="project" value="UniProtKB-SubCell"/>
</dbReference>
<dbReference type="GO" id="GO:0005739">
    <property type="term" value="C:mitochondrion"/>
    <property type="evidence" value="ECO:0007669"/>
    <property type="project" value="UniProtKB-SubCell"/>
</dbReference>
<feature type="region of interest" description="Disordered" evidence="14">
    <location>
        <begin position="254"/>
        <end position="284"/>
    </location>
</feature>
<dbReference type="WBParaSite" id="sdigi.contig91.g4100.t1">
    <property type="protein sequence ID" value="sdigi.contig91.g4100.t1"/>
    <property type="gene ID" value="sdigi.contig91.g4100"/>
</dbReference>
<feature type="region of interest" description="Disordered" evidence="14">
    <location>
        <begin position="1"/>
        <end position="31"/>
    </location>
</feature>
<accession>A0A915Q4H8</accession>
<sequence>MTGTATDKPMDTRKDTPGHPPGEGFTSSTEELSSLHECDRTIMALCGRRAVMRAGLYPFFLGTRAQYISGVTDGSSGLEERNRNTKVVSRLTERHRLIAEGRLPPVSYEWEKELWAKRQRFGTYGVVSGVKPEELWPSVEIGNYFQEIQEEEAIGWYAKYIDVLKSVQNTKKLEHEATLARLKEMVEVEERHPEMLKEFLKNQKEVVPMKSKQELATEQQAKDMLEYYGYEISSNDPRFPILFERMTEAKKKAAKLAEKEELTLRKRASRKKEKEKKQEKKEDS</sequence>
<keyword evidence="8" id="KW-0687">Ribonucleoprotein</keyword>
<feature type="compositionally biased region" description="Basic and acidic residues" evidence="14">
    <location>
        <begin position="8"/>
        <end position="17"/>
    </location>
</feature>
<evidence type="ECO:0000256" key="12">
    <source>
        <dbReference type="ARBA" id="ARBA00035485"/>
    </source>
</evidence>
<evidence type="ECO:0000256" key="4">
    <source>
        <dbReference type="ARBA" id="ARBA00022980"/>
    </source>
</evidence>
<dbReference type="GO" id="GO:1990904">
    <property type="term" value="C:ribonucleoprotein complex"/>
    <property type="evidence" value="ECO:0007669"/>
    <property type="project" value="UniProtKB-KW"/>
</dbReference>
<keyword evidence="9" id="KW-0131">Cell cycle</keyword>
<evidence type="ECO:0000256" key="5">
    <source>
        <dbReference type="ARBA" id="ARBA00023054"/>
    </source>
</evidence>
<evidence type="ECO:0000256" key="2">
    <source>
        <dbReference type="ARBA" id="ARBA00004173"/>
    </source>
</evidence>
<dbReference type="AlphaFoldDB" id="A0A915Q4H8"/>
<evidence type="ECO:0000256" key="3">
    <source>
        <dbReference type="ARBA" id="ARBA00005421"/>
    </source>
</evidence>
<evidence type="ECO:0000256" key="10">
    <source>
        <dbReference type="ARBA" id="ARBA00030700"/>
    </source>
</evidence>
<evidence type="ECO:0000256" key="6">
    <source>
        <dbReference type="ARBA" id="ARBA00023128"/>
    </source>
</evidence>
<dbReference type="Gene3D" id="6.10.280.120">
    <property type="entry name" value="Growth arrest and DNA-damage-inducible proteins-interacting protein 1"/>
    <property type="match status" value="1"/>
</dbReference>
<keyword evidence="6" id="KW-0496">Mitochondrion</keyword>
<keyword evidence="5" id="KW-0175">Coiled coil</keyword>
<feature type="compositionally biased region" description="Basic and acidic residues" evidence="14">
    <location>
        <begin position="254"/>
        <end position="264"/>
    </location>
</feature>
<comment type="function">
    <text evidence="13">Acts as a negative regulator of G1 to S cell cycle phase progression by inhibiting cyclin-dependent kinases. Inhibitory effects are additive with GADD45 proteins but also occur in the absence of GADD45 proteins. Acts as a repressor of the orphan nuclear receptor NR4A1 by inhibiting AB domain-mediated transcriptional activity. May be involved in the hormone-mediated regulation of NR4A1 transcriptional activity. May play a role in mitochondrial protein synthesis.</text>
</comment>
<feature type="compositionally biased region" description="Basic residues" evidence="14">
    <location>
        <begin position="265"/>
        <end position="274"/>
    </location>
</feature>
<dbReference type="InterPro" id="IPR018472">
    <property type="entry name" value="Ribosomal_mL64"/>
</dbReference>
<dbReference type="Proteomes" id="UP000887581">
    <property type="component" value="Unplaced"/>
</dbReference>
<feature type="compositionally biased region" description="Basic and acidic residues" evidence="14">
    <location>
        <begin position="275"/>
        <end position="284"/>
    </location>
</feature>
<evidence type="ECO:0000256" key="8">
    <source>
        <dbReference type="ARBA" id="ARBA00023274"/>
    </source>
</evidence>
<name>A0A915Q4H8_9BILA</name>
<evidence type="ECO:0000313" key="15">
    <source>
        <dbReference type="Proteomes" id="UP000887581"/>
    </source>
</evidence>
<evidence type="ECO:0000256" key="9">
    <source>
        <dbReference type="ARBA" id="ARBA00023306"/>
    </source>
</evidence>
<comment type="subcellular location">
    <subcellularLocation>
        <location evidence="2">Mitochondrion</location>
    </subcellularLocation>
    <subcellularLocation>
        <location evidence="1">Nucleus</location>
    </subcellularLocation>
</comment>
<proteinExistence type="inferred from homology"/>
<reference evidence="16" key="1">
    <citation type="submission" date="2022-11" db="UniProtKB">
        <authorList>
            <consortium name="WormBaseParasite"/>
        </authorList>
    </citation>
    <scope>IDENTIFICATION</scope>
</reference>
<dbReference type="Pfam" id="PF10147">
    <property type="entry name" value="CR6_interact"/>
    <property type="match status" value="1"/>
</dbReference>
<evidence type="ECO:0000256" key="14">
    <source>
        <dbReference type="SAM" id="MobiDB-lite"/>
    </source>
</evidence>
<keyword evidence="7" id="KW-0539">Nucleus</keyword>
<dbReference type="GO" id="GO:0005840">
    <property type="term" value="C:ribosome"/>
    <property type="evidence" value="ECO:0007669"/>
    <property type="project" value="UniProtKB-KW"/>
</dbReference>